<feature type="compositionally biased region" description="Basic and acidic residues" evidence="2">
    <location>
        <begin position="116"/>
        <end position="134"/>
    </location>
</feature>
<gene>
    <name evidence="3" type="ORF">PHYBOEH_001391</name>
</gene>
<keyword evidence="1" id="KW-0175">Coiled coil</keyword>
<dbReference type="OrthoDB" id="162059at2759"/>
<reference evidence="3" key="1">
    <citation type="submission" date="2021-02" db="EMBL/GenBank/DDBJ databases">
        <authorList>
            <person name="Palmer J.M."/>
        </authorList>
    </citation>
    <scope>NUCLEOTIDE SEQUENCE</scope>
    <source>
        <strain evidence="3">SCRP23</strain>
    </source>
</reference>
<feature type="compositionally biased region" description="Acidic residues" evidence="2">
    <location>
        <begin position="54"/>
        <end position="65"/>
    </location>
</feature>
<evidence type="ECO:0000256" key="1">
    <source>
        <dbReference type="SAM" id="Coils"/>
    </source>
</evidence>
<evidence type="ECO:0000256" key="2">
    <source>
        <dbReference type="SAM" id="MobiDB-lite"/>
    </source>
</evidence>
<dbReference type="EMBL" id="JAGDFL010000013">
    <property type="protein sequence ID" value="KAG7401399.1"/>
    <property type="molecule type" value="Genomic_DNA"/>
</dbReference>
<proteinExistence type="predicted"/>
<evidence type="ECO:0000313" key="3">
    <source>
        <dbReference type="EMBL" id="KAG7401399.1"/>
    </source>
</evidence>
<comment type="caution">
    <text evidence="3">The sequence shown here is derived from an EMBL/GenBank/DDBJ whole genome shotgun (WGS) entry which is preliminary data.</text>
</comment>
<feature type="region of interest" description="Disordered" evidence="2">
    <location>
        <begin position="33"/>
        <end position="140"/>
    </location>
</feature>
<keyword evidence="4" id="KW-1185">Reference proteome</keyword>
<feature type="compositionally biased region" description="Basic and acidic residues" evidence="2">
    <location>
        <begin position="91"/>
        <end position="107"/>
    </location>
</feature>
<name>A0A8T1XCH1_9STRA</name>
<accession>A0A8T1XCH1</accession>
<sequence>MATLSCEDELLSPLELTALPPLSPTMERAFSEAFADMSELEKSENQAAVVTLEPSEEPQDVGSDDEAPKVRVPTATSPSPAAMASASHNQQKHEHEIRRMSPSDKKTTAANAAKAVYKDSAEAKRARRSAIEKKSRQRRQNVLRRMRDEVKQLEHVYAEMAKRRDGAAEQWRSPVVFDPRFNNQGLSPAVEELQRKYSELSLVAHALEEDQAKLQNLLQTHEIFQQTVNDLYDQKQADIWDSGVPPSSSFAAKFRLLSVAECYAIVRASYEHIQRFDKSDHYQTTGANIMGWTDKRKYDEKSQALQYAFTKCFLLEDSEQLLMRTWDMFVNGDKMEHMSFDGSVHTRFEVLQTLNDDLMIVRRDHRLAGIPTTFAAVQIIFRLQTPTGYTLCMRTISAPEITNAKESHEYFYDVFAWTHFNRLFDEYGNPAGCELISCGSIADQNQLKSTYWLFELVCSILRWENACVAPLFLKHI</sequence>
<dbReference type="Proteomes" id="UP000693981">
    <property type="component" value="Unassembled WGS sequence"/>
</dbReference>
<protein>
    <submittedName>
        <fullName evidence="3">Uncharacterized protein</fullName>
    </submittedName>
</protein>
<evidence type="ECO:0000313" key="4">
    <source>
        <dbReference type="Proteomes" id="UP000693981"/>
    </source>
</evidence>
<dbReference type="AlphaFoldDB" id="A0A8T1XCH1"/>
<organism evidence="3 4">
    <name type="scientific">Phytophthora boehmeriae</name>
    <dbReference type="NCBI Taxonomy" id="109152"/>
    <lineage>
        <taxon>Eukaryota</taxon>
        <taxon>Sar</taxon>
        <taxon>Stramenopiles</taxon>
        <taxon>Oomycota</taxon>
        <taxon>Peronosporomycetes</taxon>
        <taxon>Peronosporales</taxon>
        <taxon>Peronosporaceae</taxon>
        <taxon>Phytophthora</taxon>
    </lineage>
</organism>
<feature type="coiled-coil region" evidence="1">
    <location>
        <begin position="190"/>
        <end position="227"/>
    </location>
</feature>
<feature type="compositionally biased region" description="Low complexity" evidence="2">
    <location>
        <begin position="73"/>
        <end position="87"/>
    </location>
</feature>